<dbReference type="GO" id="GO:0008381">
    <property type="term" value="F:mechanosensitive monoatomic ion channel activity"/>
    <property type="evidence" value="ECO:0007669"/>
    <property type="project" value="InterPro"/>
</dbReference>
<dbReference type="InterPro" id="IPR045275">
    <property type="entry name" value="MscS_archaea/bacteria_type"/>
</dbReference>
<proteinExistence type="inferred from homology"/>
<evidence type="ECO:0000256" key="3">
    <source>
        <dbReference type="ARBA" id="ARBA00022475"/>
    </source>
</evidence>
<keyword evidence="7" id="KW-0407">Ion channel</keyword>
<keyword evidence="8" id="KW-0732">Signal</keyword>
<evidence type="ECO:0000256" key="5">
    <source>
        <dbReference type="ARBA" id="ARBA00022989"/>
    </source>
</evidence>
<sequence length="429" mass="45684">MPGPTAARDARAAIPFRGILPAALLALALAAGSVAAAPPAPAADATASERADLALSAQVNARLREIEGLERVTATAHGGVARLEGEVLDAARREAAEQAAAQQAGVRAVENRIRVSTRLDDRLDAALRLVGEKLLRLVAALPLLVVALAVVLLAAWLGRRVGGRVRLRHLRHRNPYLDSLVGRLAQWAIVFTGILLALDLLGATTLVGAALGSAGVLGLALGFAFKDIAENYVAGVLLGLRQPFSPGDHVQIENREGKVVALTSRVTVLMTLDGNQLALPNALVFKSVVLNYTQNPHRRFDFAVGVPLDRSVHEAQERALAAIARVPGVLADPAPSWQIDEYAADRIVLRFFGWVDQRRNDLAKARSESIRAVKAAFQDLAAQAETPPPERAGSADTSVNHDIDAQLAAERRAHGERNLLQPKAANIER</sequence>
<feature type="transmembrane region" description="Helical" evidence="7">
    <location>
        <begin position="180"/>
        <end position="198"/>
    </location>
</feature>
<protein>
    <recommendedName>
        <fullName evidence="7">Small-conductance mechanosensitive channel</fullName>
    </recommendedName>
</protein>
<dbReference type="Gene3D" id="2.30.30.60">
    <property type="match status" value="1"/>
</dbReference>
<feature type="transmembrane region" description="Helical" evidence="7">
    <location>
        <begin position="204"/>
        <end position="225"/>
    </location>
</feature>
<comment type="caution">
    <text evidence="10">The sequence shown here is derived from an EMBL/GenBank/DDBJ whole genome shotgun (WGS) entry which is preliminary data.</text>
</comment>
<dbReference type="PROSITE" id="PS50914">
    <property type="entry name" value="BON"/>
    <property type="match status" value="1"/>
</dbReference>
<evidence type="ECO:0000256" key="8">
    <source>
        <dbReference type="SAM" id="SignalP"/>
    </source>
</evidence>
<feature type="chain" id="PRO_5018286181" description="Small-conductance mechanosensitive channel" evidence="8">
    <location>
        <begin position="37"/>
        <end position="429"/>
    </location>
</feature>
<feature type="transmembrane region" description="Helical" evidence="7">
    <location>
        <begin position="137"/>
        <end position="159"/>
    </location>
</feature>
<dbReference type="Gene3D" id="3.30.70.100">
    <property type="match status" value="1"/>
</dbReference>
<feature type="signal peptide" evidence="8">
    <location>
        <begin position="1"/>
        <end position="36"/>
    </location>
</feature>
<evidence type="ECO:0000259" key="9">
    <source>
        <dbReference type="PROSITE" id="PS50914"/>
    </source>
</evidence>
<gene>
    <name evidence="10" type="ORF">EDC50_0999</name>
</gene>
<dbReference type="SUPFAM" id="SSF50182">
    <property type="entry name" value="Sm-like ribonucleoproteins"/>
    <property type="match status" value="1"/>
</dbReference>
<comment type="function">
    <text evidence="7">Mechanosensitive channel that participates in the regulation of osmotic pressure changes within the cell, opening in response to stretch forces in the membrane lipid bilayer, without the need for other proteins. Contributes to normal resistance to hypoosmotic shock. Forms an ion channel of 1.0 nanosiemens conductance with a slight preference for anions.</text>
</comment>
<dbReference type="SUPFAM" id="SSF82861">
    <property type="entry name" value="Mechanosensitive channel protein MscS (YggB), transmembrane region"/>
    <property type="match status" value="1"/>
</dbReference>
<evidence type="ECO:0000256" key="1">
    <source>
        <dbReference type="ARBA" id="ARBA00004651"/>
    </source>
</evidence>
<dbReference type="Proteomes" id="UP000269708">
    <property type="component" value="Unassembled WGS sequence"/>
</dbReference>
<evidence type="ECO:0000256" key="6">
    <source>
        <dbReference type="ARBA" id="ARBA00023136"/>
    </source>
</evidence>
<dbReference type="EMBL" id="RKQN01000001">
    <property type="protein sequence ID" value="RPE81797.1"/>
    <property type="molecule type" value="Genomic_DNA"/>
</dbReference>
<keyword evidence="3" id="KW-1003">Cell membrane</keyword>
<comment type="subunit">
    <text evidence="7">Homoheptamer.</text>
</comment>
<dbReference type="GO" id="GO:0005886">
    <property type="term" value="C:plasma membrane"/>
    <property type="evidence" value="ECO:0007669"/>
    <property type="project" value="UniProtKB-SubCell"/>
</dbReference>
<evidence type="ECO:0000256" key="4">
    <source>
        <dbReference type="ARBA" id="ARBA00022692"/>
    </source>
</evidence>
<dbReference type="Gene3D" id="1.10.287.1260">
    <property type="match status" value="1"/>
</dbReference>
<keyword evidence="7" id="KW-0813">Transport</keyword>
<dbReference type="RefSeq" id="WP_158635701.1">
    <property type="nucleotide sequence ID" value="NZ_RKQN01000001.1"/>
</dbReference>
<comment type="subcellular location">
    <subcellularLocation>
        <location evidence="7">Cell inner membrane</location>
        <topology evidence="7">Multi-pass membrane protein</topology>
    </subcellularLocation>
    <subcellularLocation>
        <location evidence="1">Cell membrane</location>
        <topology evidence="1">Multi-pass membrane protein</topology>
    </subcellularLocation>
</comment>
<keyword evidence="7" id="KW-0997">Cell inner membrane</keyword>
<evidence type="ECO:0000313" key="11">
    <source>
        <dbReference type="Proteomes" id="UP000269708"/>
    </source>
</evidence>
<dbReference type="Gene3D" id="3.30.1340.30">
    <property type="match status" value="1"/>
</dbReference>
<dbReference type="SUPFAM" id="SSF82689">
    <property type="entry name" value="Mechanosensitive channel protein MscS (YggB), C-terminal domain"/>
    <property type="match status" value="1"/>
</dbReference>
<keyword evidence="4 7" id="KW-0812">Transmembrane</keyword>
<dbReference type="InterPro" id="IPR011066">
    <property type="entry name" value="MscS_channel_C_sf"/>
</dbReference>
<dbReference type="AlphaFoldDB" id="A0A3N4VXF2"/>
<dbReference type="Pfam" id="PF00924">
    <property type="entry name" value="MS_channel_2nd"/>
    <property type="match status" value="1"/>
</dbReference>
<dbReference type="InterPro" id="IPR023408">
    <property type="entry name" value="MscS_beta-dom_sf"/>
</dbReference>
<dbReference type="InterPro" id="IPR011014">
    <property type="entry name" value="MscS_channel_TM-2"/>
</dbReference>
<reference evidence="10 11" key="1">
    <citation type="submission" date="2018-11" db="EMBL/GenBank/DDBJ databases">
        <title>Genomic Encyclopedia of Type Strains, Phase IV (KMG-IV): sequencing the most valuable type-strain genomes for metagenomic binning, comparative biology and taxonomic classification.</title>
        <authorList>
            <person name="Goeker M."/>
        </authorList>
    </citation>
    <scope>NUCLEOTIDE SEQUENCE [LARGE SCALE GENOMIC DNA]</scope>
    <source>
        <strain evidence="10 11">DSM 25623</strain>
    </source>
</reference>
<dbReference type="OrthoDB" id="9793781at2"/>
<dbReference type="Pfam" id="PF04972">
    <property type="entry name" value="BON"/>
    <property type="match status" value="1"/>
</dbReference>
<evidence type="ECO:0000256" key="2">
    <source>
        <dbReference type="ARBA" id="ARBA00008017"/>
    </source>
</evidence>
<keyword evidence="5 7" id="KW-1133">Transmembrane helix</keyword>
<dbReference type="InterPro" id="IPR006685">
    <property type="entry name" value="MscS_channel_2nd"/>
</dbReference>
<comment type="caution">
    <text evidence="7">Lacks conserved residue(s) required for the propagation of feature annotation.</text>
</comment>
<organism evidence="10 11">
    <name type="scientific">Vulcaniibacterium tengchongense</name>
    <dbReference type="NCBI Taxonomy" id="1273429"/>
    <lineage>
        <taxon>Bacteria</taxon>
        <taxon>Pseudomonadati</taxon>
        <taxon>Pseudomonadota</taxon>
        <taxon>Gammaproteobacteria</taxon>
        <taxon>Lysobacterales</taxon>
        <taxon>Lysobacteraceae</taxon>
        <taxon>Vulcaniibacterium</taxon>
    </lineage>
</organism>
<keyword evidence="6 7" id="KW-0472">Membrane</keyword>
<evidence type="ECO:0000256" key="7">
    <source>
        <dbReference type="RuleBase" id="RU369025"/>
    </source>
</evidence>
<dbReference type="InterPro" id="IPR007055">
    <property type="entry name" value="BON_dom"/>
</dbReference>
<dbReference type="InterPro" id="IPR010920">
    <property type="entry name" value="LSM_dom_sf"/>
</dbReference>
<name>A0A3N4VXF2_9GAMM</name>
<evidence type="ECO:0000313" key="10">
    <source>
        <dbReference type="EMBL" id="RPE81797.1"/>
    </source>
</evidence>
<keyword evidence="11" id="KW-1185">Reference proteome</keyword>
<feature type="domain" description="BON" evidence="9">
    <location>
        <begin position="51"/>
        <end position="117"/>
    </location>
</feature>
<dbReference type="PANTHER" id="PTHR30221:SF1">
    <property type="entry name" value="SMALL-CONDUCTANCE MECHANOSENSITIVE CHANNEL"/>
    <property type="match status" value="1"/>
</dbReference>
<keyword evidence="7" id="KW-0406">Ion transport</keyword>
<comment type="similarity">
    <text evidence="2 7">Belongs to the MscS (TC 1.A.23) family.</text>
</comment>
<dbReference type="PANTHER" id="PTHR30221">
    <property type="entry name" value="SMALL-CONDUCTANCE MECHANOSENSITIVE CHANNEL"/>
    <property type="match status" value="1"/>
</dbReference>
<accession>A0A3N4VXF2</accession>